<feature type="compositionally biased region" description="Acidic residues" evidence="6">
    <location>
        <begin position="211"/>
        <end position="222"/>
    </location>
</feature>
<evidence type="ECO:0000259" key="9">
    <source>
        <dbReference type="PROSITE" id="PS50865"/>
    </source>
</evidence>
<evidence type="ECO:0000313" key="10">
    <source>
        <dbReference type="EMBL" id="TKA31809.1"/>
    </source>
</evidence>
<dbReference type="OrthoDB" id="5945798at2759"/>
<dbReference type="Pfam" id="PF00856">
    <property type="entry name" value="SET"/>
    <property type="match status" value="1"/>
</dbReference>
<dbReference type="InterPro" id="IPR001214">
    <property type="entry name" value="SET_dom"/>
</dbReference>
<gene>
    <name evidence="10" type="ORF">B0A50_01888</name>
</gene>
<evidence type="ECO:0000256" key="6">
    <source>
        <dbReference type="SAM" id="MobiDB-lite"/>
    </source>
</evidence>
<feature type="region of interest" description="Disordered" evidence="6">
    <location>
        <begin position="1"/>
        <end position="225"/>
    </location>
</feature>
<reference evidence="10 11" key="1">
    <citation type="submission" date="2017-03" db="EMBL/GenBank/DDBJ databases">
        <title>Genomes of endolithic fungi from Antarctica.</title>
        <authorList>
            <person name="Coleine C."/>
            <person name="Masonjones S."/>
            <person name="Stajich J.E."/>
        </authorList>
    </citation>
    <scope>NUCLEOTIDE SEQUENCE [LARGE SCALE GENOMIC DNA]</scope>
    <source>
        <strain evidence="10 11">CCFEE 6315</strain>
    </source>
</reference>
<evidence type="ECO:0000256" key="3">
    <source>
        <dbReference type="ARBA" id="ARBA00022833"/>
    </source>
</evidence>
<dbReference type="InterPro" id="IPR002893">
    <property type="entry name" value="Znf_MYND"/>
</dbReference>
<dbReference type="PROSITE" id="PS50103">
    <property type="entry name" value="ZF_C3H1"/>
    <property type="match status" value="1"/>
</dbReference>
<dbReference type="Proteomes" id="UP000308549">
    <property type="component" value="Unassembled WGS sequence"/>
</dbReference>
<proteinExistence type="predicted"/>
<dbReference type="Gene3D" id="4.10.1000.10">
    <property type="entry name" value="Zinc finger, CCCH-type"/>
    <property type="match status" value="1"/>
</dbReference>
<dbReference type="PANTHER" id="PTHR12197">
    <property type="entry name" value="HISTONE-LYSINE N-METHYLTRANSFERASE SMYD"/>
    <property type="match status" value="1"/>
</dbReference>
<dbReference type="InterPro" id="IPR000571">
    <property type="entry name" value="Znf_CCCH"/>
</dbReference>
<evidence type="ECO:0000256" key="2">
    <source>
        <dbReference type="ARBA" id="ARBA00022771"/>
    </source>
</evidence>
<keyword evidence="11" id="KW-1185">Reference proteome</keyword>
<dbReference type="Gene3D" id="1.10.220.160">
    <property type="match status" value="1"/>
</dbReference>
<feature type="domain" description="SET" evidence="8">
    <location>
        <begin position="551"/>
        <end position="805"/>
    </location>
</feature>
<feature type="compositionally biased region" description="Pro residues" evidence="6">
    <location>
        <begin position="1"/>
        <end position="14"/>
    </location>
</feature>
<feature type="compositionally biased region" description="Basic and acidic residues" evidence="6">
    <location>
        <begin position="42"/>
        <end position="51"/>
    </location>
</feature>
<name>A0A4V5N7B6_9PEZI</name>
<dbReference type="SUPFAM" id="SSF90229">
    <property type="entry name" value="CCCH zinc finger"/>
    <property type="match status" value="1"/>
</dbReference>
<feature type="domain" description="MYND-type" evidence="9">
    <location>
        <begin position="599"/>
        <end position="657"/>
    </location>
</feature>
<dbReference type="AlphaFoldDB" id="A0A4V5N7B6"/>
<dbReference type="Gene3D" id="6.10.140.2220">
    <property type="match status" value="1"/>
</dbReference>
<dbReference type="PROSITE" id="PS50280">
    <property type="entry name" value="SET"/>
    <property type="match status" value="1"/>
</dbReference>
<evidence type="ECO:0000256" key="4">
    <source>
        <dbReference type="PROSITE-ProRule" id="PRU00134"/>
    </source>
</evidence>
<dbReference type="SMART" id="SM00317">
    <property type="entry name" value="SET"/>
    <property type="match status" value="1"/>
</dbReference>
<dbReference type="CDD" id="cd08161">
    <property type="entry name" value="SET"/>
    <property type="match status" value="1"/>
</dbReference>
<dbReference type="SMART" id="SM00356">
    <property type="entry name" value="ZnF_C3H1"/>
    <property type="match status" value="1"/>
</dbReference>
<feature type="zinc finger region" description="C3H1-type" evidence="5">
    <location>
        <begin position="443"/>
        <end position="471"/>
    </location>
</feature>
<dbReference type="PANTHER" id="PTHR12197:SF251">
    <property type="entry name" value="EG:BACR7C10.4 PROTEIN"/>
    <property type="match status" value="1"/>
</dbReference>
<dbReference type="InterPro" id="IPR036855">
    <property type="entry name" value="Znf_CCCH_sf"/>
</dbReference>
<feature type="region of interest" description="Disordered" evidence="6">
    <location>
        <begin position="1183"/>
        <end position="1203"/>
    </location>
</feature>
<evidence type="ECO:0000259" key="8">
    <source>
        <dbReference type="PROSITE" id="PS50280"/>
    </source>
</evidence>
<keyword evidence="1 5" id="KW-0479">Metal-binding</keyword>
<keyword evidence="2 4" id="KW-0863">Zinc-finger</keyword>
<dbReference type="PROSITE" id="PS50865">
    <property type="entry name" value="ZF_MYND_2"/>
    <property type="match status" value="1"/>
</dbReference>
<evidence type="ECO:0000256" key="1">
    <source>
        <dbReference type="ARBA" id="ARBA00022723"/>
    </source>
</evidence>
<evidence type="ECO:0000259" key="7">
    <source>
        <dbReference type="PROSITE" id="PS50103"/>
    </source>
</evidence>
<comment type="caution">
    <text evidence="10">The sequence shown here is derived from an EMBL/GenBank/DDBJ whole genome shotgun (WGS) entry which is preliminary data.</text>
</comment>
<feature type="compositionally biased region" description="Basic and acidic residues" evidence="6">
    <location>
        <begin position="323"/>
        <end position="335"/>
    </location>
</feature>
<sequence>MSGGFFPPPPPPPGQSGWSGHGAARGSQDRGGRGRGGGRGGSNDRRPDRGRGRSGNRGRYPTGGQSAGQHQDRSLGHPNTYRQQQQYGVAPQGTIPAGAYVNPNFRPPPSANGFSANPATARLSPPRPPSASSPQRTYAGHKRKLDALRPPQEERKNPGPQTAPSVPSFGAPLLAQQSIHALPRKPQSKPASASNALGLTPGDAEPQYSSSEDEADDKDVDEEALHAELGAKLTFEHNGLVLSLNSEADLAAWRNERRAKWPTRARMAERDAEKWRIGQERKRLLASAALLADAATTTESRTRRLGGQDNRRETLNQQSETSQEPKAEDEVAKARRELSYQTTVLDRLRKNLTAGEACLAKLRAHHETDNLISTDEAMTKYGAAAMLDDSLVSEAHDDVSDTSSEVLSESSVLSPTSSGDSESDNDGPPEEATTKASIPQMGRFEAPLCRYFAASGYCRDGDACRFQHKLAPGVKPAAHTSTPQRRDPSAPKLDYSATAERKSIHQRLLDQQQEEEDRLALRVIKYLGTAGFFSSEGVMEGVTADVMPGIDDVEIRESTVAGAGKGVFAKKAFAPGDVVLSLARPLITELDLERLDDSCAWCCSRAAMDPMERTKSQQMGLPAGFIEVKACTGCKKIKYCSKPCQTKAWKFEHKYECKVLAPPTRPPLPHGVRATVKLLRKFQAGDETPKALLRFDSKFQEVKKRDPEVYDQYSTMAWGAWNYAEKPSKANLDVARHLFFAINCNALTLSSPLDDMTIGIGFDPLICTVNHSCDPNVSFIFNCPRTLLRAKKPIGAGEEIFTRYRDINNPFTVRQGDLKDGYYFDCACPKCAKGATLSEDAFAKPIESLSADWSRSADEILKRQEAEQIDTSWYRVGENSSIAERRMTALQAEAFRPWAAMKGLRSQFHGEVPNTELPDLERAVRICLESGMWSLTRQPVPHLLRCWFAALMSSGDIHRCLHVGLKKHFLVDSVLHPQPFDSDRIVDTWALTNVATSYSNPAKQAEADKLAQQGCDTRILFLGLLLEVWENLPKSYGRMDSPIGQVVTTVWKHCVGDVETVPQELRDQVEVGWPKLRAYAEKIDLLYVNSTRVRVLVPSTKSSSIMPPKNDKADKADKTFSFNVVACLFAALDESGVTIGQKHFKMMAAIDSTRSQSGYEHLFRDVKKEGKMIHAKVANGEIKLDGDGTPNKKAQAATPKSGKKGRNLATYVAARMIYLKADSDVGKKNKKVDEDDEEAIDGESPSKKIKAEEDGAEGFFADSIQGAADGYLV</sequence>
<dbReference type="Gene3D" id="2.170.270.10">
    <property type="entry name" value="SET domain"/>
    <property type="match status" value="1"/>
</dbReference>
<evidence type="ECO:0000256" key="5">
    <source>
        <dbReference type="PROSITE-ProRule" id="PRU00723"/>
    </source>
</evidence>
<dbReference type="GO" id="GO:0008270">
    <property type="term" value="F:zinc ion binding"/>
    <property type="evidence" value="ECO:0007669"/>
    <property type="project" value="UniProtKB-KW"/>
</dbReference>
<feature type="region of interest" description="Disordered" evidence="6">
    <location>
        <begin position="395"/>
        <end position="439"/>
    </location>
</feature>
<dbReference type="InterPro" id="IPR046341">
    <property type="entry name" value="SET_dom_sf"/>
</dbReference>
<dbReference type="EMBL" id="NAJL01000007">
    <property type="protein sequence ID" value="TKA31809.1"/>
    <property type="molecule type" value="Genomic_DNA"/>
</dbReference>
<keyword evidence="3 5" id="KW-0862">Zinc</keyword>
<feature type="compositionally biased region" description="Basic and acidic residues" evidence="6">
    <location>
        <begin position="145"/>
        <end position="157"/>
    </location>
</feature>
<feature type="region of interest" description="Disordered" evidence="6">
    <location>
        <begin position="296"/>
        <end position="335"/>
    </location>
</feature>
<dbReference type="Pfam" id="PF10453">
    <property type="entry name" value="NUFIP1"/>
    <property type="match status" value="1"/>
</dbReference>
<protein>
    <submittedName>
        <fullName evidence="10">Uncharacterized protein</fullName>
    </submittedName>
</protein>
<feature type="compositionally biased region" description="Low complexity" evidence="6">
    <location>
        <begin position="401"/>
        <end position="418"/>
    </location>
</feature>
<organism evidence="10 11">
    <name type="scientific">Salinomyces thailandicus</name>
    <dbReference type="NCBI Taxonomy" id="706561"/>
    <lineage>
        <taxon>Eukaryota</taxon>
        <taxon>Fungi</taxon>
        <taxon>Dikarya</taxon>
        <taxon>Ascomycota</taxon>
        <taxon>Pezizomycotina</taxon>
        <taxon>Dothideomycetes</taxon>
        <taxon>Dothideomycetidae</taxon>
        <taxon>Mycosphaerellales</taxon>
        <taxon>Teratosphaeriaceae</taxon>
        <taxon>Salinomyces</taxon>
    </lineage>
</organism>
<feature type="region of interest" description="Disordered" evidence="6">
    <location>
        <begin position="1226"/>
        <end position="1254"/>
    </location>
</feature>
<dbReference type="InterPro" id="IPR019496">
    <property type="entry name" value="NUFIP1_cons_dom"/>
</dbReference>
<evidence type="ECO:0000313" key="11">
    <source>
        <dbReference type="Proteomes" id="UP000308549"/>
    </source>
</evidence>
<dbReference type="Pfam" id="PF01753">
    <property type="entry name" value="zf-MYND"/>
    <property type="match status" value="1"/>
</dbReference>
<feature type="compositionally biased region" description="Basic and acidic residues" evidence="6">
    <location>
        <begin position="1244"/>
        <end position="1253"/>
    </location>
</feature>
<dbReference type="GO" id="GO:0005634">
    <property type="term" value="C:nucleus"/>
    <property type="evidence" value="ECO:0007669"/>
    <property type="project" value="TreeGrafter"/>
</dbReference>
<dbReference type="SUPFAM" id="SSF82199">
    <property type="entry name" value="SET domain"/>
    <property type="match status" value="1"/>
</dbReference>
<accession>A0A4V5N7B6</accession>
<dbReference type="InterPro" id="IPR050869">
    <property type="entry name" value="H3K4_H4K5_MeTrfase"/>
</dbReference>
<feature type="region of interest" description="Disordered" evidence="6">
    <location>
        <begin position="473"/>
        <end position="496"/>
    </location>
</feature>
<dbReference type="Pfam" id="PF00642">
    <property type="entry name" value="zf-CCCH"/>
    <property type="match status" value="1"/>
</dbReference>
<feature type="domain" description="C3H1-type" evidence="7">
    <location>
        <begin position="443"/>
        <end position="471"/>
    </location>
</feature>